<dbReference type="RefSeq" id="WP_184204000.1">
    <property type="nucleotide sequence ID" value="NZ_JACHGW010000010.1"/>
</dbReference>
<organism evidence="2 3">
    <name type="scientific">Armatimonas rosea</name>
    <dbReference type="NCBI Taxonomy" id="685828"/>
    <lineage>
        <taxon>Bacteria</taxon>
        <taxon>Bacillati</taxon>
        <taxon>Armatimonadota</taxon>
        <taxon>Armatimonadia</taxon>
        <taxon>Armatimonadales</taxon>
        <taxon>Armatimonadaceae</taxon>
        <taxon>Armatimonas</taxon>
    </lineage>
</organism>
<dbReference type="InterPro" id="IPR036457">
    <property type="entry name" value="PPM-type-like_dom_sf"/>
</dbReference>
<evidence type="ECO:0000259" key="1">
    <source>
        <dbReference type="PROSITE" id="PS51746"/>
    </source>
</evidence>
<sequence>MKIEKCTIKNNEYAYEKPNEDFMITDIDKGIYIVSDGVSRSPKMGKYPNPSPSAEIAKIFSEKLYQLMTLKAEEISESMSQKDLYVSIFPELRKFNQLKFPVMNYNEEDYAGLVCISVFVYNNCIYFSYVGDCIGVFLGKNRINVFTEFQTDVVDIFKRNNKSLKNLTEVIRRDLRNNIESEYGYGVLNGDFEVMNFLKEGVFQYEEGDRLVLCSDGIRPVIDHNLDMLKNGKCDEIIKKSIELENLYSIRSDDKTIIIVDF</sequence>
<name>A0A7W9WA45_ARMRO</name>
<evidence type="ECO:0000313" key="2">
    <source>
        <dbReference type="EMBL" id="MBB6053910.1"/>
    </source>
</evidence>
<dbReference type="SUPFAM" id="SSF81606">
    <property type="entry name" value="PP2C-like"/>
    <property type="match status" value="1"/>
</dbReference>
<protein>
    <submittedName>
        <fullName evidence="2">Serine/threonine protein phosphatase PrpC</fullName>
    </submittedName>
</protein>
<dbReference type="AlphaFoldDB" id="A0A7W9WA45"/>
<reference evidence="2 3" key="1">
    <citation type="submission" date="2020-08" db="EMBL/GenBank/DDBJ databases">
        <title>Genomic Encyclopedia of Type Strains, Phase IV (KMG-IV): sequencing the most valuable type-strain genomes for metagenomic binning, comparative biology and taxonomic classification.</title>
        <authorList>
            <person name="Goeker M."/>
        </authorList>
    </citation>
    <scope>NUCLEOTIDE SEQUENCE [LARGE SCALE GENOMIC DNA]</scope>
    <source>
        <strain evidence="2 3">DSM 23562</strain>
    </source>
</reference>
<dbReference type="PROSITE" id="PS51746">
    <property type="entry name" value="PPM_2"/>
    <property type="match status" value="1"/>
</dbReference>
<comment type="caution">
    <text evidence="2">The sequence shown here is derived from an EMBL/GenBank/DDBJ whole genome shotgun (WGS) entry which is preliminary data.</text>
</comment>
<dbReference type="InterPro" id="IPR001932">
    <property type="entry name" value="PPM-type_phosphatase-like_dom"/>
</dbReference>
<proteinExistence type="predicted"/>
<dbReference type="Proteomes" id="UP000520814">
    <property type="component" value="Unassembled WGS sequence"/>
</dbReference>
<feature type="domain" description="PPM-type phosphatase" evidence="1">
    <location>
        <begin position="2"/>
        <end position="262"/>
    </location>
</feature>
<keyword evidence="3" id="KW-1185">Reference proteome</keyword>
<accession>A0A7W9WA45</accession>
<gene>
    <name evidence="2" type="ORF">HNQ39_005757</name>
</gene>
<dbReference type="Gene3D" id="3.60.40.10">
    <property type="entry name" value="PPM-type phosphatase domain"/>
    <property type="match status" value="1"/>
</dbReference>
<dbReference type="EMBL" id="JACHGW010000010">
    <property type="protein sequence ID" value="MBB6053910.1"/>
    <property type="molecule type" value="Genomic_DNA"/>
</dbReference>
<evidence type="ECO:0000313" key="3">
    <source>
        <dbReference type="Proteomes" id="UP000520814"/>
    </source>
</evidence>